<dbReference type="EnsemblMetazoa" id="RPRC005982-RA">
    <property type="protein sequence ID" value="RPRC005982-PA"/>
    <property type="gene ID" value="RPRC005982"/>
</dbReference>
<protein>
    <submittedName>
        <fullName evidence="2">Uncharacterized protein</fullName>
    </submittedName>
</protein>
<feature type="compositionally biased region" description="Polar residues" evidence="1">
    <location>
        <begin position="33"/>
        <end position="48"/>
    </location>
</feature>
<dbReference type="VEuPathDB" id="VectorBase:RPRC005982"/>
<feature type="compositionally biased region" description="Polar residues" evidence="1">
    <location>
        <begin position="64"/>
        <end position="78"/>
    </location>
</feature>
<dbReference type="Proteomes" id="UP000015103">
    <property type="component" value="Unassembled WGS sequence"/>
</dbReference>
<dbReference type="EMBL" id="ACPB03017121">
    <property type="status" value="NOT_ANNOTATED_CDS"/>
    <property type="molecule type" value="Genomic_DNA"/>
</dbReference>
<accession>T1HPK8</accession>
<dbReference type="InParanoid" id="T1HPK8"/>
<proteinExistence type="predicted"/>
<dbReference type="AlphaFoldDB" id="T1HPK8"/>
<reference evidence="2" key="1">
    <citation type="submission" date="2015-05" db="UniProtKB">
        <authorList>
            <consortium name="EnsemblMetazoa"/>
        </authorList>
    </citation>
    <scope>IDENTIFICATION</scope>
</reference>
<keyword evidence="3" id="KW-1185">Reference proteome</keyword>
<organism evidence="2 3">
    <name type="scientific">Rhodnius prolixus</name>
    <name type="common">Triatomid bug</name>
    <dbReference type="NCBI Taxonomy" id="13249"/>
    <lineage>
        <taxon>Eukaryota</taxon>
        <taxon>Metazoa</taxon>
        <taxon>Ecdysozoa</taxon>
        <taxon>Arthropoda</taxon>
        <taxon>Hexapoda</taxon>
        <taxon>Insecta</taxon>
        <taxon>Pterygota</taxon>
        <taxon>Neoptera</taxon>
        <taxon>Paraneoptera</taxon>
        <taxon>Hemiptera</taxon>
        <taxon>Heteroptera</taxon>
        <taxon>Panheteroptera</taxon>
        <taxon>Cimicomorpha</taxon>
        <taxon>Reduviidae</taxon>
        <taxon>Triatominae</taxon>
        <taxon>Rhodnius</taxon>
    </lineage>
</organism>
<dbReference type="HOGENOM" id="CLU_1857748_0_0_1"/>
<evidence type="ECO:0000313" key="2">
    <source>
        <dbReference type="EnsemblMetazoa" id="RPRC005982-PA"/>
    </source>
</evidence>
<feature type="region of interest" description="Disordered" evidence="1">
    <location>
        <begin position="1"/>
        <end position="138"/>
    </location>
</feature>
<evidence type="ECO:0000313" key="3">
    <source>
        <dbReference type="Proteomes" id="UP000015103"/>
    </source>
</evidence>
<feature type="compositionally biased region" description="Polar residues" evidence="1">
    <location>
        <begin position="122"/>
        <end position="138"/>
    </location>
</feature>
<sequence>MAAQNSGTKVPTRPAPSLPVSRSNMVMHPRVESSMSDPFSPFKTISTQQDKKKPPPRPPPPKLFSSQVTNQNRSSFTSIKKKQQKPAATAIVKPLPPASNIPTGTLIDLQSPPSSPQFPTKLRSSLSFGNISNYTKNK</sequence>
<evidence type="ECO:0000256" key="1">
    <source>
        <dbReference type="SAM" id="MobiDB-lite"/>
    </source>
</evidence>
<name>T1HPK8_RHOPR</name>